<protein>
    <submittedName>
        <fullName evidence="1">Uncharacterized protein</fullName>
    </submittedName>
</protein>
<dbReference type="Gramene" id="OB09G12800.1">
    <property type="protein sequence ID" value="OB09G12800.1"/>
    <property type="gene ID" value="OB09G12800"/>
</dbReference>
<reference evidence="1" key="1">
    <citation type="journal article" date="2013" name="Nat. Commun.">
        <title>Whole-genome sequencing of Oryza brachyantha reveals mechanisms underlying Oryza genome evolution.</title>
        <authorList>
            <person name="Chen J."/>
            <person name="Huang Q."/>
            <person name="Gao D."/>
            <person name="Wang J."/>
            <person name="Lang Y."/>
            <person name="Liu T."/>
            <person name="Li B."/>
            <person name="Bai Z."/>
            <person name="Luis Goicoechea J."/>
            <person name="Liang C."/>
            <person name="Chen C."/>
            <person name="Zhang W."/>
            <person name="Sun S."/>
            <person name="Liao Y."/>
            <person name="Zhang X."/>
            <person name="Yang L."/>
            <person name="Song C."/>
            <person name="Wang M."/>
            <person name="Shi J."/>
            <person name="Liu G."/>
            <person name="Liu J."/>
            <person name="Zhou H."/>
            <person name="Zhou W."/>
            <person name="Yu Q."/>
            <person name="An N."/>
            <person name="Chen Y."/>
            <person name="Cai Q."/>
            <person name="Wang B."/>
            <person name="Liu B."/>
            <person name="Min J."/>
            <person name="Huang Y."/>
            <person name="Wu H."/>
            <person name="Li Z."/>
            <person name="Zhang Y."/>
            <person name="Yin Y."/>
            <person name="Song W."/>
            <person name="Jiang J."/>
            <person name="Jackson S.A."/>
            <person name="Wing R.A."/>
            <person name="Wang J."/>
            <person name="Chen M."/>
        </authorList>
    </citation>
    <scope>NUCLEOTIDE SEQUENCE [LARGE SCALE GENOMIC DNA]</scope>
    <source>
        <strain evidence="1">cv. IRGC 101232</strain>
    </source>
</reference>
<organism evidence="1">
    <name type="scientific">Oryza brachyantha</name>
    <name type="common">malo sina</name>
    <dbReference type="NCBI Taxonomy" id="4533"/>
    <lineage>
        <taxon>Eukaryota</taxon>
        <taxon>Viridiplantae</taxon>
        <taxon>Streptophyta</taxon>
        <taxon>Embryophyta</taxon>
        <taxon>Tracheophyta</taxon>
        <taxon>Spermatophyta</taxon>
        <taxon>Magnoliopsida</taxon>
        <taxon>Liliopsida</taxon>
        <taxon>Poales</taxon>
        <taxon>Poaceae</taxon>
        <taxon>BOP clade</taxon>
        <taxon>Oryzoideae</taxon>
        <taxon>Oryzeae</taxon>
        <taxon>Oryzinae</taxon>
        <taxon>Oryza</taxon>
    </lineage>
</organism>
<keyword evidence="2" id="KW-1185">Reference proteome</keyword>
<evidence type="ECO:0000313" key="1">
    <source>
        <dbReference type="EnsemblPlants" id="OB09G12800.1"/>
    </source>
</evidence>
<reference evidence="1" key="2">
    <citation type="submission" date="2013-04" db="UniProtKB">
        <authorList>
            <consortium name="EnsemblPlants"/>
        </authorList>
    </citation>
    <scope>IDENTIFICATION</scope>
</reference>
<dbReference type="Proteomes" id="UP000006038">
    <property type="component" value="Chromosome 9"/>
</dbReference>
<accession>J3MWA1</accession>
<proteinExistence type="predicted"/>
<name>J3MWA1_ORYBR</name>
<dbReference type="HOGENOM" id="CLU_2709235_0_0_1"/>
<dbReference type="OMA" id="CFILPHN"/>
<sequence>MKYLHIFSNTSILVNYCFSDVCILSNTNGNATSLRKGFLFYFSSPHNSLHPLAESPLSLHLQIYRTVVQPQNG</sequence>
<evidence type="ECO:0000313" key="2">
    <source>
        <dbReference type="Proteomes" id="UP000006038"/>
    </source>
</evidence>
<dbReference type="EnsemblPlants" id="OB09G12800.1">
    <property type="protein sequence ID" value="OB09G12800.1"/>
    <property type="gene ID" value="OB09G12800"/>
</dbReference>
<dbReference type="AlphaFoldDB" id="J3MWA1"/>